<proteinExistence type="predicted"/>
<reference evidence="1 2" key="1">
    <citation type="submission" date="2019-02" db="EMBL/GenBank/DDBJ databases">
        <title>Deep-cultivation of Planctomycetes and their phenomic and genomic characterization uncovers novel biology.</title>
        <authorList>
            <person name="Wiegand S."/>
            <person name="Jogler M."/>
            <person name="Boedeker C."/>
            <person name="Pinto D."/>
            <person name="Vollmers J."/>
            <person name="Rivas-Marin E."/>
            <person name="Kohn T."/>
            <person name="Peeters S.H."/>
            <person name="Heuer A."/>
            <person name="Rast P."/>
            <person name="Oberbeckmann S."/>
            <person name="Bunk B."/>
            <person name="Jeske O."/>
            <person name="Meyerdierks A."/>
            <person name="Storesund J.E."/>
            <person name="Kallscheuer N."/>
            <person name="Luecker S."/>
            <person name="Lage O.M."/>
            <person name="Pohl T."/>
            <person name="Merkel B.J."/>
            <person name="Hornburger P."/>
            <person name="Mueller R.-W."/>
            <person name="Bruemmer F."/>
            <person name="Labrenz M."/>
            <person name="Spormann A.M."/>
            <person name="Op den Camp H."/>
            <person name="Overmann J."/>
            <person name="Amann R."/>
            <person name="Jetten M.S.M."/>
            <person name="Mascher T."/>
            <person name="Medema M.H."/>
            <person name="Devos D.P."/>
            <person name="Kaster A.-K."/>
            <person name="Ovreas L."/>
            <person name="Rohde M."/>
            <person name="Galperin M.Y."/>
            <person name="Jogler C."/>
        </authorList>
    </citation>
    <scope>NUCLEOTIDE SEQUENCE [LARGE SCALE GENOMIC DNA]</scope>
    <source>
        <strain evidence="1 2">ETA_A1</strain>
    </source>
</reference>
<dbReference type="Proteomes" id="UP000319576">
    <property type="component" value="Chromosome"/>
</dbReference>
<organism evidence="1 2">
    <name type="scientific">Urbifossiella limnaea</name>
    <dbReference type="NCBI Taxonomy" id="2528023"/>
    <lineage>
        <taxon>Bacteria</taxon>
        <taxon>Pseudomonadati</taxon>
        <taxon>Planctomycetota</taxon>
        <taxon>Planctomycetia</taxon>
        <taxon>Gemmatales</taxon>
        <taxon>Gemmataceae</taxon>
        <taxon>Urbifossiella</taxon>
    </lineage>
</organism>
<dbReference type="AlphaFoldDB" id="A0A517XMV3"/>
<gene>
    <name evidence="1" type="ORF">ETAA1_07290</name>
</gene>
<evidence type="ECO:0008006" key="3">
    <source>
        <dbReference type="Google" id="ProtNLM"/>
    </source>
</evidence>
<name>A0A517XMV3_9BACT</name>
<protein>
    <recommendedName>
        <fullName evidence="3">SMI1/KNR4 family protein</fullName>
    </recommendedName>
</protein>
<sequence length="126" mass="13553">MVRIATAAHWLTRSEPACLTVASELARIPVDSARARSTETAEQVRLLRDIFGNPFHPVALDPAWRTEAVVGLARGAYEDRAFDRLPVLADALEDAGCADGAVLAHCRGPGPHVRGCWVVDLVLGKT</sequence>
<dbReference type="EMBL" id="CP036273">
    <property type="protein sequence ID" value="QDU18833.1"/>
    <property type="molecule type" value="Genomic_DNA"/>
</dbReference>
<accession>A0A517XMV3</accession>
<keyword evidence="2" id="KW-1185">Reference proteome</keyword>
<dbReference type="KEGG" id="uli:ETAA1_07290"/>
<evidence type="ECO:0000313" key="1">
    <source>
        <dbReference type="EMBL" id="QDU18833.1"/>
    </source>
</evidence>
<evidence type="ECO:0000313" key="2">
    <source>
        <dbReference type="Proteomes" id="UP000319576"/>
    </source>
</evidence>